<evidence type="ECO:0000313" key="2">
    <source>
        <dbReference type="Proteomes" id="UP000287239"/>
    </source>
</evidence>
<accession>A0A429ZUK3</accession>
<organism evidence="1 2">
    <name type="scientific">Vagococcus salmoninarum</name>
    <dbReference type="NCBI Taxonomy" id="2739"/>
    <lineage>
        <taxon>Bacteria</taxon>
        <taxon>Bacillati</taxon>
        <taxon>Bacillota</taxon>
        <taxon>Bacilli</taxon>
        <taxon>Lactobacillales</taxon>
        <taxon>Enterococcaceae</taxon>
        <taxon>Vagococcus</taxon>
    </lineage>
</organism>
<dbReference type="InterPro" id="IPR046257">
    <property type="entry name" value="DUF6290"/>
</dbReference>
<dbReference type="EMBL" id="NGJU01000002">
    <property type="protein sequence ID" value="RST97414.1"/>
    <property type="molecule type" value="Genomic_DNA"/>
</dbReference>
<reference evidence="1 2" key="1">
    <citation type="submission" date="2017-05" db="EMBL/GenBank/DDBJ databases">
        <title>Vagococcus spp. assemblies.</title>
        <authorList>
            <person name="Gulvik C.A."/>
        </authorList>
    </citation>
    <scope>NUCLEOTIDE SEQUENCE [LARGE SCALE GENOMIC DNA]</scope>
    <source>
        <strain evidence="1 2">NCFB 2777</strain>
    </source>
</reference>
<dbReference type="AlphaFoldDB" id="A0A429ZUK3"/>
<evidence type="ECO:0000313" key="1">
    <source>
        <dbReference type="EMBL" id="RST97414.1"/>
    </source>
</evidence>
<protein>
    <submittedName>
        <fullName evidence="1">Toxin-antitoxin system antitoxin subunit</fullName>
    </submittedName>
</protein>
<dbReference type="GeneID" id="98567075"/>
<dbReference type="Pfam" id="PF19807">
    <property type="entry name" value="DUF6290"/>
    <property type="match status" value="1"/>
</dbReference>
<dbReference type="Proteomes" id="UP000287239">
    <property type="component" value="Unassembled WGS sequence"/>
</dbReference>
<sequence length="73" mass="8496">MSTVTFRVSEEEKQFMQSMAELHGLSLSELARKNILENLENQVDLATYRRLMTEHQVKDTSISHAEMLKELDL</sequence>
<proteinExistence type="predicted"/>
<keyword evidence="2" id="KW-1185">Reference proteome</keyword>
<comment type="caution">
    <text evidence="1">The sequence shown here is derived from an EMBL/GenBank/DDBJ whole genome shotgun (WGS) entry which is preliminary data.</text>
</comment>
<dbReference type="OrthoDB" id="1691100at2"/>
<name>A0A429ZUK3_9ENTE</name>
<dbReference type="NCBIfam" id="NF046040">
    <property type="entry name" value="RelB_antitoxin"/>
    <property type="match status" value="1"/>
</dbReference>
<gene>
    <name evidence="1" type="ORF">CBF35_01735</name>
</gene>
<dbReference type="RefSeq" id="WP_126778160.1">
    <property type="nucleotide sequence ID" value="NZ_CP177121.1"/>
</dbReference>